<dbReference type="RefSeq" id="WP_311332102.1">
    <property type="nucleotide sequence ID" value="NZ_JAVRHZ010000001.1"/>
</dbReference>
<dbReference type="PANTHER" id="PTHR37804:SF1">
    <property type="entry name" value="CDAA REGULATORY PROTEIN CDAR"/>
    <property type="match status" value="1"/>
</dbReference>
<dbReference type="EMBL" id="JAVRHZ010000001">
    <property type="protein sequence ID" value="MDT0555154.1"/>
    <property type="molecule type" value="Genomic_DNA"/>
</dbReference>
<dbReference type="Proteomes" id="UP001254488">
    <property type="component" value="Unassembled WGS sequence"/>
</dbReference>
<accession>A0ABU2YAE2</accession>
<reference evidence="1 2" key="1">
    <citation type="submission" date="2023-09" db="EMBL/GenBank/DDBJ databases">
        <authorList>
            <person name="Rey-Velasco X."/>
        </authorList>
    </citation>
    <scope>NUCLEOTIDE SEQUENCE [LARGE SCALE GENOMIC DNA]</scope>
    <source>
        <strain evidence="1 2">W242</strain>
    </source>
</reference>
<keyword evidence="2" id="KW-1185">Reference proteome</keyword>
<comment type="caution">
    <text evidence="1">The sequence shown here is derived from an EMBL/GenBank/DDBJ whole genome shotgun (WGS) entry which is preliminary data.</text>
</comment>
<gene>
    <name evidence="1" type="ORF">RM538_04000</name>
</gene>
<dbReference type="Pfam" id="PF07949">
    <property type="entry name" value="YbbR"/>
    <property type="match status" value="1"/>
</dbReference>
<dbReference type="InterPro" id="IPR012505">
    <property type="entry name" value="YbbR"/>
</dbReference>
<organism evidence="1 2">
    <name type="scientific">Patiriisocius hiemis</name>
    <dbReference type="NCBI Taxonomy" id="3075604"/>
    <lineage>
        <taxon>Bacteria</taxon>
        <taxon>Pseudomonadati</taxon>
        <taxon>Bacteroidota</taxon>
        <taxon>Flavobacteriia</taxon>
        <taxon>Flavobacteriales</taxon>
        <taxon>Flavobacteriaceae</taxon>
        <taxon>Patiriisocius</taxon>
    </lineage>
</organism>
<evidence type="ECO:0000313" key="1">
    <source>
        <dbReference type="EMBL" id="MDT0555154.1"/>
    </source>
</evidence>
<dbReference type="Gene3D" id="2.170.120.30">
    <property type="match status" value="1"/>
</dbReference>
<name>A0ABU2YAE2_9FLAO</name>
<dbReference type="InterPro" id="IPR053154">
    <property type="entry name" value="c-di-AMP_regulator"/>
</dbReference>
<proteinExistence type="predicted"/>
<evidence type="ECO:0000313" key="2">
    <source>
        <dbReference type="Proteomes" id="UP001254488"/>
    </source>
</evidence>
<dbReference type="Gene3D" id="2.170.120.40">
    <property type="entry name" value="YbbR-like domain"/>
    <property type="match status" value="1"/>
</dbReference>
<protein>
    <submittedName>
        <fullName evidence="1">CdaR family protein</fullName>
    </submittedName>
</protein>
<dbReference type="PANTHER" id="PTHR37804">
    <property type="entry name" value="CDAA REGULATORY PROTEIN CDAR"/>
    <property type="match status" value="1"/>
</dbReference>
<sequence>MQKAKRNYRATKLKSFFFFLLLAVVLWLLTKFSQEQTVSLITQVRYTNIPVSSQLSENNISKLSFDATTNGFEFLMLSLKNPSVEISITDYLSDEDSLVSIDQSELKQIIQNQIGKNLEVKNLSVSSIDVLLNALVSKEVPVALDNQVSFKKGFKTIQEVTITPNKVIVVGPNELLTTIDSIKTKPFKLNNVNSSFSEEVLLINPNPNLKLETYKVVVAATVEEFTAHNITVPIDIRNAPPDKKIKLIPENIKISFVVSMSNFNSISKSDFSIICDFNTADKNQSFLIPEIAKSPEGISNIELSHNKINYLIFK</sequence>